<dbReference type="EMBL" id="AP019416">
    <property type="protein sequence ID" value="BBI49520.1"/>
    <property type="molecule type" value="Genomic_DNA"/>
</dbReference>
<evidence type="ECO:0000313" key="2">
    <source>
        <dbReference type="Proteomes" id="UP000289555"/>
    </source>
</evidence>
<organism evidence="1 2">
    <name type="scientific">Vreelandella olivaria</name>
    <dbReference type="NCBI Taxonomy" id="390919"/>
    <lineage>
        <taxon>Bacteria</taxon>
        <taxon>Pseudomonadati</taxon>
        <taxon>Pseudomonadota</taxon>
        <taxon>Gammaproteobacteria</taxon>
        <taxon>Oceanospirillales</taxon>
        <taxon>Halomonadaceae</taxon>
        <taxon>Vreelandella</taxon>
    </lineage>
</organism>
<dbReference type="Proteomes" id="UP000289555">
    <property type="component" value="Chromosome"/>
</dbReference>
<protein>
    <submittedName>
        <fullName evidence="1">Uncharacterized protein</fullName>
    </submittedName>
</protein>
<accession>A0ABM7GG65</accession>
<keyword evidence="2" id="KW-1185">Reference proteome</keyword>
<sequence length="80" mass="8591">MALDVRLIAPTIKRLARLALVLLCVALVSYGLMMASPVDPVDAYLGPQMAQVSPEQRALIAQRWGSISHLPFSLVTGCVS</sequence>
<name>A0ABM7GG65_9GAMM</name>
<reference evidence="2" key="1">
    <citation type="journal article" date="2019" name="Microbiol. Resour. Announc.">
        <title>Complete Genome Sequence of Halomonas olivaria, a Moderately Halophilic Bacterium Isolated from Olive Processing Effluents, Obtained by Nanopore Sequencing.</title>
        <authorList>
            <person name="Nagata S."/>
            <person name="Ii K.M."/>
            <person name="Tsukimi T."/>
            <person name="Miura M.C."/>
            <person name="Galipon J."/>
            <person name="Arakawa K."/>
        </authorList>
    </citation>
    <scope>NUCLEOTIDE SEQUENCE [LARGE SCALE GENOMIC DNA]</scope>
    <source>
        <strain evidence="2">TYRC17</strain>
    </source>
</reference>
<evidence type="ECO:0000313" key="1">
    <source>
        <dbReference type="EMBL" id="BBI49520.1"/>
    </source>
</evidence>
<proteinExistence type="predicted"/>
<gene>
    <name evidence="1" type="ORF">HORIV_19410</name>
</gene>